<name>A0A8X7WVS8_POLSE</name>
<dbReference type="PROSITE" id="PS50039">
    <property type="entry name" value="FORK_HEAD_3"/>
    <property type="match status" value="1"/>
</dbReference>
<dbReference type="InterPro" id="IPR030456">
    <property type="entry name" value="TF_fork_head_CS_2"/>
</dbReference>
<feature type="non-terminal residue" evidence="9">
    <location>
        <position position="422"/>
    </location>
</feature>
<sequence length="422" mass="45690">MGGERRGQQVALKSPAQVMCVQTPASHTAPRRTGESQRHWRGMSSYDPQAQSPHRASPQFPSIGQEPPEMSLYGDNYYHPSSLPSPQRPPTYDLGDYNGAAPNPYLWFNSSGIGSSPYAPPSGSASFVPQPYGMQRPFLPGAPADLSWFSLPSQEDLMKLVRPPYSYSALIAMAIHGAQDKRLTLSQIYQYVADNFPFYNRSKAGWQNSIRHNLSLNDCFKKVPRDEDDPGKGNYWTLDPNCEKMFDNGNFRRKRKRKSDLNPSSGSVLHPERPDDSSMESGSPLRGSSLEDGSPKSHETLLETSEEHNSNTSLGATSAPPCLGGFLSSMTSFVNPGSSALARPVALGLGGDQSQKAGQVTGGFGPYSHNTASLPGVTGTEWSATAAPSLGYSGSVLNQFNSHFYPGLSSGSLLYPREGTEV</sequence>
<evidence type="ECO:0000256" key="1">
    <source>
        <dbReference type="ARBA" id="ARBA00004123"/>
    </source>
</evidence>
<dbReference type="PRINTS" id="PR00053">
    <property type="entry name" value="FORKHEAD"/>
</dbReference>
<feature type="compositionally biased region" description="Basic and acidic residues" evidence="7">
    <location>
        <begin position="293"/>
        <end position="309"/>
    </location>
</feature>
<dbReference type="InterPro" id="IPR018122">
    <property type="entry name" value="TF_fork_head_CS_1"/>
</dbReference>
<feature type="non-terminal residue" evidence="9">
    <location>
        <position position="1"/>
    </location>
</feature>
<feature type="region of interest" description="Disordered" evidence="7">
    <location>
        <begin position="1"/>
        <end position="88"/>
    </location>
</feature>
<accession>A0A8X7WVS8</accession>
<evidence type="ECO:0000313" key="10">
    <source>
        <dbReference type="Proteomes" id="UP000886611"/>
    </source>
</evidence>
<evidence type="ECO:0000256" key="7">
    <source>
        <dbReference type="SAM" id="MobiDB-lite"/>
    </source>
</evidence>
<evidence type="ECO:0000256" key="2">
    <source>
        <dbReference type="ARBA" id="ARBA00023015"/>
    </source>
</evidence>
<proteinExistence type="predicted"/>
<keyword evidence="5 6" id="KW-0539">Nucleus</keyword>
<dbReference type="InterPro" id="IPR050211">
    <property type="entry name" value="FOX_domain-containing"/>
</dbReference>
<feature type="compositionally biased region" description="Polar residues" evidence="7">
    <location>
        <begin position="46"/>
        <end position="62"/>
    </location>
</feature>
<comment type="subcellular location">
    <subcellularLocation>
        <location evidence="1 6">Nucleus</location>
    </subcellularLocation>
</comment>
<reference evidence="9 10" key="1">
    <citation type="journal article" date="2021" name="Cell">
        <title>Tracing the genetic footprints of vertebrate landing in non-teleost ray-finned fishes.</title>
        <authorList>
            <person name="Bi X."/>
            <person name="Wang K."/>
            <person name="Yang L."/>
            <person name="Pan H."/>
            <person name="Jiang H."/>
            <person name="Wei Q."/>
            <person name="Fang M."/>
            <person name="Yu H."/>
            <person name="Zhu C."/>
            <person name="Cai Y."/>
            <person name="He Y."/>
            <person name="Gan X."/>
            <person name="Zeng H."/>
            <person name="Yu D."/>
            <person name="Zhu Y."/>
            <person name="Jiang H."/>
            <person name="Qiu Q."/>
            <person name="Yang H."/>
            <person name="Zhang Y.E."/>
            <person name="Wang W."/>
            <person name="Zhu M."/>
            <person name="He S."/>
            <person name="Zhang G."/>
        </authorList>
    </citation>
    <scope>NUCLEOTIDE SEQUENCE [LARGE SCALE GENOMIC DNA]</scope>
    <source>
        <strain evidence="9">Bchr_013</strain>
    </source>
</reference>
<evidence type="ECO:0000313" key="9">
    <source>
        <dbReference type="EMBL" id="KAG2455792.1"/>
    </source>
</evidence>
<evidence type="ECO:0000256" key="4">
    <source>
        <dbReference type="ARBA" id="ARBA00023163"/>
    </source>
</evidence>
<keyword evidence="4" id="KW-0804">Transcription</keyword>
<dbReference type="PROSITE" id="PS00658">
    <property type="entry name" value="FORK_HEAD_2"/>
    <property type="match status" value="1"/>
</dbReference>
<dbReference type="GO" id="GO:0000981">
    <property type="term" value="F:DNA-binding transcription factor activity, RNA polymerase II-specific"/>
    <property type="evidence" value="ECO:0007669"/>
    <property type="project" value="TreeGrafter"/>
</dbReference>
<dbReference type="SUPFAM" id="SSF46785">
    <property type="entry name" value="Winged helix' DNA-binding domain"/>
    <property type="match status" value="1"/>
</dbReference>
<dbReference type="SMART" id="SM00339">
    <property type="entry name" value="FH"/>
    <property type="match status" value="1"/>
</dbReference>
<dbReference type="GO" id="GO:0030154">
    <property type="term" value="P:cell differentiation"/>
    <property type="evidence" value="ECO:0007669"/>
    <property type="project" value="TreeGrafter"/>
</dbReference>
<keyword evidence="2" id="KW-0805">Transcription regulation</keyword>
<evidence type="ECO:0000259" key="8">
    <source>
        <dbReference type="PROSITE" id="PS50039"/>
    </source>
</evidence>
<gene>
    <name evidence="9" type="primary">Foxi1e</name>
    <name evidence="9" type="ORF">GTO96_0006826</name>
</gene>
<dbReference type="GO" id="GO:0000978">
    <property type="term" value="F:RNA polymerase II cis-regulatory region sequence-specific DNA binding"/>
    <property type="evidence" value="ECO:0007669"/>
    <property type="project" value="TreeGrafter"/>
</dbReference>
<evidence type="ECO:0000256" key="3">
    <source>
        <dbReference type="ARBA" id="ARBA00023125"/>
    </source>
</evidence>
<dbReference type="PANTHER" id="PTHR11829">
    <property type="entry name" value="FORKHEAD BOX PROTEIN"/>
    <property type="match status" value="1"/>
</dbReference>
<dbReference type="CDD" id="cd20053">
    <property type="entry name" value="FH_FOXI1"/>
    <property type="match status" value="1"/>
</dbReference>
<dbReference type="EMBL" id="JAATIS010009265">
    <property type="protein sequence ID" value="KAG2455792.1"/>
    <property type="molecule type" value="Genomic_DNA"/>
</dbReference>
<evidence type="ECO:0000256" key="6">
    <source>
        <dbReference type="PROSITE-ProRule" id="PRU00089"/>
    </source>
</evidence>
<dbReference type="GO" id="GO:0009653">
    <property type="term" value="P:anatomical structure morphogenesis"/>
    <property type="evidence" value="ECO:0007669"/>
    <property type="project" value="TreeGrafter"/>
</dbReference>
<dbReference type="Gene3D" id="1.10.10.10">
    <property type="entry name" value="Winged helix-like DNA-binding domain superfamily/Winged helix DNA-binding domain"/>
    <property type="match status" value="1"/>
</dbReference>
<dbReference type="FunFam" id="1.10.10.10:FF:000016">
    <property type="entry name" value="Forkhead box protein I1"/>
    <property type="match status" value="1"/>
</dbReference>
<keyword evidence="3 6" id="KW-0238">DNA-binding</keyword>
<dbReference type="PANTHER" id="PTHR11829:SF384">
    <property type="entry name" value="FORK-HEAD DOMAIN-CONTAINING PROTEIN"/>
    <property type="match status" value="1"/>
</dbReference>
<comment type="caution">
    <text evidence="9">The sequence shown here is derived from an EMBL/GenBank/DDBJ whole genome shotgun (WGS) entry which is preliminary data.</text>
</comment>
<evidence type="ECO:0000256" key="5">
    <source>
        <dbReference type="ARBA" id="ARBA00023242"/>
    </source>
</evidence>
<organism evidence="9 10">
    <name type="scientific">Polypterus senegalus</name>
    <name type="common">Senegal bichir</name>
    <dbReference type="NCBI Taxonomy" id="55291"/>
    <lineage>
        <taxon>Eukaryota</taxon>
        <taxon>Metazoa</taxon>
        <taxon>Chordata</taxon>
        <taxon>Craniata</taxon>
        <taxon>Vertebrata</taxon>
        <taxon>Euteleostomi</taxon>
        <taxon>Actinopterygii</taxon>
        <taxon>Polypteriformes</taxon>
        <taxon>Polypteridae</taxon>
        <taxon>Polypterus</taxon>
    </lineage>
</organism>
<dbReference type="GO" id="GO:0005634">
    <property type="term" value="C:nucleus"/>
    <property type="evidence" value="ECO:0007669"/>
    <property type="project" value="UniProtKB-SubCell"/>
</dbReference>
<keyword evidence="10" id="KW-1185">Reference proteome</keyword>
<dbReference type="Pfam" id="PF00250">
    <property type="entry name" value="Forkhead"/>
    <property type="match status" value="1"/>
</dbReference>
<dbReference type="InterPro" id="IPR036388">
    <property type="entry name" value="WH-like_DNA-bd_sf"/>
</dbReference>
<dbReference type="InterPro" id="IPR001766">
    <property type="entry name" value="Fork_head_dom"/>
</dbReference>
<dbReference type="PROSITE" id="PS00657">
    <property type="entry name" value="FORK_HEAD_1"/>
    <property type="match status" value="1"/>
</dbReference>
<dbReference type="AlphaFoldDB" id="A0A8X7WVS8"/>
<protein>
    <submittedName>
        <fullName evidence="9">FXI1E protein</fullName>
    </submittedName>
</protein>
<dbReference type="InterPro" id="IPR036390">
    <property type="entry name" value="WH_DNA-bd_sf"/>
</dbReference>
<feature type="domain" description="Fork-head" evidence="8">
    <location>
        <begin position="162"/>
        <end position="256"/>
    </location>
</feature>
<dbReference type="Proteomes" id="UP000886611">
    <property type="component" value="Unassembled WGS sequence"/>
</dbReference>
<feature type="region of interest" description="Disordered" evidence="7">
    <location>
        <begin position="251"/>
        <end position="316"/>
    </location>
</feature>
<feature type="DNA-binding region" description="Fork-head" evidence="6">
    <location>
        <begin position="162"/>
        <end position="256"/>
    </location>
</feature>